<dbReference type="InterPro" id="IPR017767">
    <property type="entry name" value="PC-PLC"/>
</dbReference>
<dbReference type="Proteomes" id="UP000594892">
    <property type="component" value="Chromosome 1"/>
</dbReference>
<dbReference type="EC" id="3.1.4.3" evidence="2"/>
<dbReference type="GO" id="GO:0016042">
    <property type="term" value="P:lipid catabolic process"/>
    <property type="evidence" value="ECO:0007669"/>
    <property type="project" value="InterPro"/>
</dbReference>
<dbReference type="GeneID" id="45694885"/>
<dbReference type="Pfam" id="PF05506">
    <property type="entry name" value="PLipase_C_C"/>
    <property type="match status" value="2"/>
</dbReference>
<dbReference type="Proteomes" id="UP001056386">
    <property type="component" value="Chromosome 2"/>
</dbReference>
<evidence type="ECO:0000256" key="3">
    <source>
        <dbReference type="ARBA" id="ARBA00022801"/>
    </source>
</evidence>
<name>A0AAQ0BQK9_BURGL</name>
<dbReference type="NCBIfam" id="TIGR03396">
    <property type="entry name" value="PC_PLC"/>
    <property type="match status" value="1"/>
</dbReference>
<reference evidence="6" key="2">
    <citation type="submission" date="2022-06" db="EMBL/GenBank/DDBJ databases">
        <title>Draft genome sequence of Burkholderia glumae strain GR20004 isolated from rice panicle showing bacterial panicle blight.</title>
        <authorList>
            <person name="Choi S.Y."/>
            <person name="Lee Y.H."/>
        </authorList>
    </citation>
    <scope>NUCLEOTIDE SEQUENCE</scope>
    <source>
        <strain evidence="6">GR20004</strain>
    </source>
</reference>
<dbReference type="PANTHER" id="PTHR31956">
    <property type="entry name" value="NON-SPECIFIC PHOSPHOLIPASE C4-RELATED"/>
    <property type="match status" value="1"/>
</dbReference>
<evidence type="ECO:0000256" key="2">
    <source>
        <dbReference type="ARBA" id="ARBA00012018"/>
    </source>
</evidence>
<sequence>MKSNRRDFIKKSAKVLGAAGAISLLPASIRRALAIPASSKTGTINDVEHVVVLMQENRSFDHYLGHHAGFRGFNDRSTLPVDAQASIFNQPDGQGGYVTTFHLDSNATRAQTISSLPHGWSDGHAAWNDGRWDNWVPAKGGLTMGHFARNDIPFHYALADAFTVCDAYFASCLGPTNTNRLHLMTGMIDVAGTGGGPLIDNTPAHVFTWTTYPERLQKAGVSWRVYQGSDGSEPFRTSLTPNPAGSTNLDYPNPYNVLNFFQAYTAADADPALVANATTKRTLAELTNDVKAGTLPQVSWLLPPYLCSEHPARSPADGATYIAAVLDALTSNPDTWSKTALFITYDENDGFFDHVVPPSPPMSSREGLSNVATANEFYAGSSTNPSGPVGLGARVPMFVVSPWSKGAWTCSEVFDHTSIIKFIEKRFGVVEPNISAWRRAICGDLTSAFDFTSPDASAVSVPSVAGLSAAAAAQSTLAPPTVPVTQVPSQQERGSRNARALPYELFVDAAQDLSASTITLSFINTGSVAAGFAVYSAGTPTSVKRYTVDANSKLSDSWRFAGGAAVASAYDLTVIAPNGFVRRFVSSGTSASSQEATVCYEVTAGDLAVNLVNTGKAGVTFRITDNRYGVAAQSVSVAAGQTVQVPWSLAASKRWYDLGITCDADARFLRQFAGHVEIGAPGVTDPSMA</sequence>
<dbReference type="InterPro" id="IPR006311">
    <property type="entry name" value="TAT_signal"/>
</dbReference>
<dbReference type="Gene3D" id="3.40.720.10">
    <property type="entry name" value="Alkaline Phosphatase, subunit A"/>
    <property type="match status" value="2"/>
</dbReference>
<keyword evidence="8" id="KW-1185">Reference proteome</keyword>
<dbReference type="Pfam" id="PF04185">
    <property type="entry name" value="Phosphoesterase"/>
    <property type="match status" value="1"/>
</dbReference>
<dbReference type="PANTHER" id="PTHR31956:SF1">
    <property type="entry name" value="NON-SPECIFIC PHOSPHOLIPASE C1"/>
    <property type="match status" value="1"/>
</dbReference>
<dbReference type="InterPro" id="IPR017850">
    <property type="entry name" value="Alkaline_phosphatase_core_sf"/>
</dbReference>
<evidence type="ECO:0000313" key="8">
    <source>
        <dbReference type="Proteomes" id="UP001056386"/>
    </source>
</evidence>
<reference evidence="5 7" key="1">
    <citation type="submission" date="2020-12" db="EMBL/GenBank/DDBJ databases">
        <title>FDA dAtabase for Regulatory Grade micrObial Sequences (FDA-ARGOS): Supporting development and validation of Infectious Disease Dx tests.</title>
        <authorList>
            <person name="Minogue T."/>
            <person name="Wolcott M."/>
            <person name="Wasieloski L."/>
            <person name="Aguilar W."/>
            <person name="Moore D."/>
            <person name="Jaissle J."/>
            <person name="Tallon L."/>
            <person name="Sadzewicz L."/>
            <person name="Zhao X."/>
            <person name="Boylan J."/>
            <person name="Ott S."/>
            <person name="Bowen H."/>
            <person name="Vavikolanu K."/>
            <person name="Mehta A."/>
            <person name="Aluvathingal J."/>
            <person name="Nadendla S."/>
            <person name="Yan Y."/>
            <person name="Sichtig H."/>
        </authorList>
    </citation>
    <scope>NUCLEOTIDE SEQUENCE [LARGE SCALE GENOMIC DNA]</scope>
    <source>
        <strain evidence="5 7">FDAARGOS_949</strain>
    </source>
</reference>
<dbReference type="InterPro" id="IPR007312">
    <property type="entry name" value="Phosphoesterase"/>
</dbReference>
<evidence type="ECO:0000313" key="5">
    <source>
        <dbReference type="EMBL" id="QPQ90143.1"/>
    </source>
</evidence>
<dbReference type="CDD" id="cd16014">
    <property type="entry name" value="PLC"/>
    <property type="match status" value="1"/>
</dbReference>
<evidence type="ECO:0000313" key="6">
    <source>
        <dbReference type="EMBL" id="USS43885.1"/>
    </source>
</evidence>
<dbReference type="EMBL" id="CP099583">
    <property type="protein sequence ID" value="USS43885.1"/>
    <property type="molecule type" value="Genomic_DNA"/>
</dbReference>
<feature type="domain" description="Bacterial phospholipase C C-terminal" evidence="4">
    <location>
        <begin position="498"/>
        <end position="584"/>
    </location>
</feature>
<comment type="similarity">
    <text evidence="1">Belongs to the bacterial phospholipase C family.</text>
</comment>
<dbReference type="InterPro" id="IPR008475">
    <property type="entry name" value="PLipase_C_C"/>
</dbReference>
<dbReference type="PROSITE" id="PS51318">
    <property type="entry name" value="TAT"/>
    <property type="match status" value="1"/>
</dbReference>
<dbReference type="RefSeq" id="WP_012733812.1">
    <property type="nucleotide sequence ID" value="NZ_CP023204.1"/>
</dbReference>
<keyword evidence="3" id="KW-0378">Hydrolase</keyword>
<dbReference type="AlphaFoldDB" id="A0AAQ0BQK9"/>
<proteinExistence type="inferred from homology"/>
<evidence type="ECO:0000256" key="1">
    <source>
        <dbReference type="ARBA" id="ARBA00009717"/>
    </source>
</evidence>
<evidence type="ECO:0000259" key="4">
    <source>
        <dbReference type="Pfam" id="PF05506"/>
    </source>
</evidence>
<gene>
    <name evidence="5" type="ORF">I6H06_11245</name>
    <name evidence="6" type="ORF">NFI99_05435</name>
</gene>
<protein>
    <recommendedName>
        <fullName evidence="2">phospholipase C</fullName>
        <ecNumber evidence="2">3.1.4.3</ecNumber>
    </recommendedName>
</protein>
<organism evidence="5 7">
    <name type="scientific">Burkholderia glumae</name>
    <name type="common">Pseudomonas glumae</name>
    <dbReference type="NCBI Taxonomy" id="337"/>
    <lineage>
        <taxon>Bacteria</taxon>
        <taxon>Pseudomonadati</taxon>
        <taxon>Pseudomonadota</taxon>
        <taxon>Betaproteobacteria</taxon>
        <taxon>Burkholderiales</taxon>
        <taxon>Burkholderiaceae</taxon>
        <taxon>Burkholderia</taxon>
    </lineage>
</organism>
<dbReference type="EMBL" id="CP065600">
    <property type="protein sequence ID" value="QPQ90143.1"/>
    <property type="molecule type" value="Genomic_DNA"/>
</dbReference>
<feature type="domain" description="Bacterial phospholipase C C-terminal" evidence="4">
    <location>
        <begin position="596"/>
        <end position="675"/>
    </location>
</feature>
<dbReference type="GO" id="GO:0034480">
    <property type="term" value="F:phosphatidylcholine phospholipase C activity"/>
    <property type="evidence" value="ECO:0007669"/>
    <property type="project" value="UniProtKB-EC"/>
</dbReference>
<accession>A0AAQ0BQK9</accession>
<evidence type="ECO:0000313" key="7">
    <source>
        <dbReference type="Proteomes" id="UP000594892"/>
    </source>
</evidence>